<dbReference type="EMBL" id="JBBAXC010000010">
    <property type="protein sequence ID" value="MEI5908080.1"/>
    <property type="molecule type" value="Genomic_DNA"/>
</dbReference>
<name>A0ABU8HFD3_9BACI</name>
<dbReference type="RefSeq" id="WP_336587518.1">
    <property type="nucleotide sequence ID" value="NZ_JBBAXC010000010.1"/>
</dbReference>
<reference evidence="1 2" key="1">
    <citation type="journal article" date="2018" name="J. Microbiol.">
        <title>Bacillus spongiae sp. nov., isolated from sponge of Jeju Island.</title>
        <authorList>
            <person name="Lee G.E."/>
            <person name="Im W.T."/>
            <person name="Park J.S."/>
        </authorList>
    </citation>
    <scope>NUCLEOTIDE SEQUENCE [LARGE SCALE GENOMIC DNA]</scope>
    <source>
        <strain evidence="1 2">135PIL107-10</strain>
    </source>
</reference>
<sequence length="131" mass="14814">MKKAIWIVLILLLISGCRYSPSDEDIVDNQAVITNLEKFMKFVENVNQGKEDKIRVVRYTDEGDALLHDLEYDGEIITSTTDTTRDEFGDGIVSTASCKSIDIKETDERMDYTLSGCDQTNRNNSVLVILK</sequence>
<proteinExistence type="predicted"/>
<evidence type="ECO:0000313" key="2">
    <source>
        <dbReference type="Proteomes" id="UP001312865"/>
    </source>
</evidence>
<protein>
    <submittedName>
        <fullName evidence="1">DUF4362 domain-containing protein</fullName>
    </submittedName>
</protein>
<dbReference type="Proteomes" id="UP001312865">
    <property type="component" value="Unassembled WGS sequence"/>
</dbReference>
<accession>A0ABU8HFD3</accession>
<keyword evidence="2" id="KW-1185">Reference proteome</keyword>
<comment type="caution">
    <text evidence="1">The sequence shown here is derived from an EMBL/GenBank/DDBJ whole genome shotgun (WGS) entry which is preliminary data.</text>
</comment>
<gene>
    <name evidence="1" type="ORF">WAK64_13550</name>
</gene>
<dbReference type="InterPro" id="IPR025372">
    <property type="entry name" value="DUF4362"/>
</dbReference>
<dbReference type="Pfam" id="PF14275">
    <property type="entry name" value="DUF4362"/>
    <property type="match status" value="1"/>
</dbReference>
<evidence type="ECO:0000313" key="1">
    <source>
        <dbReference type="EMBL" id="MEI5908080.1"/>
    </source>
</evidence>
<organism evidence="1 2">
    <name type="scientific">Bacillus spongiae</name>
    <dbReference type="NCBI Taxonomy" id="2683610"/>
    <lineage>
        <taxon>Bacteria</taxon>
        <taxon>Bacillati</taxon>
        <taxon>Bacillota</taxon>
        <taxon>Bacilli</taxon>
        <taxon>Bacillales</taxon>
        <taxon>Bacillaceae</taxon>
        <taxon>Bacillus</taxon>
    </lineage>
</organism>
<dbReference type="PROSITE" id="PS51257">
    <property type="entry name" value="PROKAR_LIPOPROTEIN"/>
    <property type="match status" value="1"/>
</dbReference>